<feature type="domain" description="TnsA endonuclease N-terminal" evidence="1">
    <location>
        <begin position="60"/>
        <end position="136"/>
    </location>
</feature>
<dbReference type="GO" id="GO:0003676">
    <property type="term" value="F:nucleic acid binding"/>
    <property type="evidence" value="ECO:0007669"/>
    <property type="project" value="InterPro"/>
</dbReference>
<proteinExistence type="predicted"/>
<evidence type="ECO:0000259" key="1">
    <source>
        <dbReference type="Pfam" id="PF08722"/>
    </source>
</evidence>
<dbReference type="STRING" id="640512.BC1003_0016"/>
<dbReference type="Pfam" id="PF08722">
    <property type="entry name" value="Tn7_TnsA-like_N"/>
    <property type="match status" value="1"/>
</dbReference>
<sequence>MKTGSCRRLALISRPPRPVRRVVTRSGSIPRGFFPSLKNGQMVAYEQLLEADACLLFEMSPRVRRYREQPARVWFPDEDQIHRYTLDYELELIDGRRVLVEIKPENQLRRPEVRGRMDLIQEYMAEQEVPFLVLTDDTIRQQPRLNNLRVLWRDAPLASTPDDSLCHITRRLISARVQTFGALTSRLSRGTALILFARGYATCSLASNVTNDTPISLSVEKDHVWFQIAPRYGF</sequence>
<organism evidence="2">
    <name type="scientific">Burkholderia sp. (strain CCGE1003)</name>
    <dbReference type="NCBI Taxonomy" id="640512"/>
    <lineage>
        <taxon>Bacteria</taxon>
        <taxon>Pseudomonadati</taxon>
        <taxon>Pseudomonadota</taxon>
        <taxon>Betaproteobacteria</taxon>
        <taxon>Burkholderiales</taxon>
        <taxon>Burkholderiaceae</taxon>
        <taxon>Burkholderia</taxon>
    </lineage>
</organism>
<dbReference type="AlphaFoldDB" id="E1T3X7"/>
<dbReference type="HOGENOM" id="CLU_100949_0_0_4"/>
<dbReference type="Gene3D" id="3.40.1350.10">
    <property type="match status" value="1"/>
</dbReference>
<gene>
    <name evidence="2" type="ordered locus">BC1003_0016</name>
</gene>
<dbReference type="InterPro" id="IPR014833">
    <property type="entry name" value="TnsA_N"/>
</dbReference>
<reference evidence="2" key="1">
    <citation type="submission" date="2010-09" db="EMBL/GenBank/DDBJ databases">
        <title>Complete sequence of chromosome1 of Burkholderia sp. CCGE1003.</title>
        <authorList>
            <consortium name="US DOE Joint Genome Institute"/>
            <person name="Lucas S."/>
            <person name="Copeland A."/>
            <person name="Lapidus A."/>
            <person name="Cheng J.-F."/>
            <person name="Bruce D."/>
            <person name="Goodwin L."/>
            <person name="Pitluck S."/>
            <person name="Daligault H."/>
            <person name="Davenport K."/>
            <person name="Detter J.C."/>
            <person name="Han C."/>
            <person name="Tapia R."/>
            <person name="Land M."/>
            <person name="Hauser L."/>
            <person name="Jeffries C."/>
            <person name="Kyrpides N."/>
            <person name="Ivanova N."/>
            <person name="Ovchinnikova G."/>
            <person name="Martinez-Romero E."/>
            <person name="Rogel M.A."/>
            <person name="Auchtung J."/>
            <person name="Tiedje J.M."/>
            <person name="Woyke T."/>
        </authorList>
    </citation>
    <scope>NUCLEOTIDE SEQUENCE</scope>
    <source>
        <strain evidence="2">CCGE1003</strain>
    </source>
</reference>
<protein>
    <recommendedName>
        <fullName evidence="1">TnsA endonuclease N-terminal domain-containing protein</fullName>
    </recommendedName>
</protein>
<evidence type="ECO:0000313" key="2">
    <source>
        <dbReference type="EMBL" id="ADN56025.1"/>
    </source>
</evidence>
<dbReference type="EMBL" id="CP002217">
    <property type="protein sequence ID" value="ADN56025.1"/>
    <property type="molecule type" value="Genomic_DNA"/>
</dbReference>
<dbReference type="KEGG" id="bgf:BC1003_0016"/>
<accession>E1T3X7</accession>
<dbReference type="eggNOG" id="ENOG5032BW6">
    <property type="taxonomic scope" value="Bacteria"/>
</dbReference>
<dbReference type="InterPro" id="IPR011856">
    <property type="entry name" value="tRNA_endonuc-like_dom_sf"/>
</dbReference>
<name>E1T3X7_BURSG</name>